<dbReference type="Gene3D" id="3.40.30.10">
    <property type="entry name" value="Glutaredoxin"/>
    <property type="match status" value="2"/>
</dbReference>
<proteinExistence type="predicted"/>
<name>A0A399EHY3_9DEIN</name>
<dbReference type="AlphaFoldDB" id="A0A399EHY3"/>
<evidence type="ECO:0000256" key="1">
    <source>
        <dbReference type="ARBA" id="ARBA00004196"/>
    </source>
</evidence>
<protein>
    <submittedName>
        <fullName evidence="5">Thioredoxin-like domain protein</fullName>
    </submittedName>
</protein>
<dbReference type="GO" id="GO:0017004">
    <property type="term" value="P:cytochrome complex assembly"/>
    <property type="evidence" value="ECO:0007669"/>
    <property type="project" value="UniProtKB-KW"/>
</dbReference>
<dbReference type="OrthoDB" id="62382at2"/>
<evidence type="ECO:0000256" key="3">
    <source>
        <dbReference type="ARBA" id="ARBA00023157"/>
    </source>
</evidence>
<evidence type="ECO:0000256" key="4">
    <source>
        <dbReference type="ARBA" id="ARBA00023284"/>
    </source>
</evidence>
<keyword evidence="6" id="KW-1185">Reference proteome</keyword>
<keyword evidence="2" id="KW-0201">Cytochrome c-type biogenesis</keyword>
<evidence type="ECO:0000313" key="6">
    <source>
        <dbReference type="Proteomes" id="UP000265715"/>
    </source>
</evidence>
<dbReference type="PANTHER" id="PTHR42852">
    <property type="entry name" value="THIOL:DISULFIDE INTERCHANGE PROTEIN DSBE"/>
    <property type="match status" value="1"/>
</dbReference>
<comment type="subcellular location">
    <subcellularLocation>
        <location evidence="1">Cell envelope</location>
    </subcellularLocation>
</comment>
<dbReference type="EMBL" id="QXDL01000076">
    <property type="protein sequence ID" value="RIH84294.1"/>
    <property type="molecule type" value="Genomic_DNA"/>
</dbReference>
<dbReference type="PANTHER" id="PTHR42852:SF6">
    <property type="entry name" value="THIOL:DISULFIDE INTERCHANGE PROTEIN DSBE"/>
    <property type="match status" value="1"/>
</dbReference>
<organism evidence="5 6">
    <name type="scientific">Calidithermus terrae</name>
    <dbReference type="NCBI Taxonomy" id="1408545"/>
    <lineage>
        <taxon>Bacteria</taxon>
        <taxon>Thermotogati</taxon>
        <taxon>Deinococcota</taxon>
        <taxon>Deinococci</taxon>
        <taxon>Thermales</taxon>
        <taxon>Thermaceae</taxon>
        <taxon>Calidithermus</taxon>
    </lineage>
</organism>
<keyword evidence="3" id="KW-1015">Disulfide bond</keyword>
<gene>
    <name evidence="5" type="ORF">Mterra_02017</name>
</gene>
<dbReference type="RefSeq" id="WP_147372673.1">
    <property type="nucleotide sequence ID" value="NZ_QXDL01000076.1"/>
</dbReference>
<keyword evidence="4" id="KW-0676">Redox-active center</keyword>
<comment type="caution">
    <text evidence="5">The sequence shown here is derived from an EMBL/GenBank/DDBJ whole genome shotgun (WGS) entry which is preliminary data.</text>
</comment>
<evidence type="ECO:0000256" key="2">
    <source>
        <dbReference type="ARBA" id="ARBA00022748"/>
    </source>
</evidence>
<evidence type="ECO:0000313" key="5">
    <source>
        <dbReference type="EMBL" id="RIH84294.1"/>
    </source>
</evidence>
<dbReference type="Proteomes" id="UP000265715">
    <property type="component" value="Unassembled WGS sequence"/>
</dbReference>
<dbReference type="SUPFAM" id="SSF52833">
    <property type="entry name" value="Thioredoxin-like"/>
    <property type="match status" value="2"/>
</dbReference>
<dbReference type="GO" id="GO:0030313">
    <property type="term" value="C:cell envelope"/>
    <property type="evidence" value="ECO:0007669"/>
    <property type="project" value="UniProtKB-SubCell"/>
</dbReference>
<sequence>MKLALALIFLTIVQSGWAFEGVARLESLGKSFPSNSVKGPSLYVFTTDECGNCVVQLTYLSKLKKRIPGLSIANVSIKAKRGLAPGITSLEDPKGALFKALSIRRIPTLIMVDAQRIIQAHFEGLIEENELATLATGLVNGKTITQVALPGSPGSMAADIKGVNWSVTKTHLLVFHRAACAGCVEEIPEIMSLAKTYPTLAIWILTPDDLSLVKNQFAQAPKNLQVLKVEQFQIARDYALTGVPTHIVVSDRLIRIRNVGYAPEVLKGIISGVPNLGVCDTTGCARR</sequence>
<dbReference type="InterPro" id="IPR036249">
    <property type="entry name" value="Thioredoxin-like_sf"/>
</dbReference>
<accession>A0A399EHY3</accession>
<reference evidence="5 6" key="1">
    <citation type="submission" date="2018-08" db="EMBL/GenBank/DDBJ databases">
        <title>Meiothermus terrae DSM 26712 genome sequencing project.</title>
        <authorList>
            <person name="Da Costa M.S."/>
            <person name="Albuquerque L."/>
            <person name="Raposo P."/>
            <person name="Froufe H.J.C."/>
            <person name="Barroso C.S."/>
            <person name="Egas C."/>
        </authorList>
    </citation>
    <scope>NUCLEOTIDE SEQUENCE [LARGE SCALE GENOMIC DNA]</scope>
    <source>
        <strain evidence="5 6">DSM 26712</strain>
    </source>
</reference>
<dbReference type="InterPro" id="IPR050553">
    <property type="entry name" value="Thioredoxin_ResA/DsbE_sf"/>
</dbReference>